<name>A0A1C7M7D5_GRIFR</name>
<protein>
    <submittedName>
        <fullName evidence="2">Uncharacterized protein</fullName>
    </submittedName>
</protein>
<comment type="caution">
    <text evidence="2">The sequence shown here is derived from an EMBL/GenBank/DDBJ whole genome shotgun (WGS) entry which is preliminary data.</text>
</comment>
<feature type="transmembrane region" description="Helical" evidence="1">
    <location>
        <begin position="73"/>
        <end position="98"/>
    </location>
</feature>
<dbReference type="EMBL" id="LUGG01000009">
    <property type="protein sequence ID" value="OBZ72269.1"/>
    <property type="molecule type" value="Genomic_DNA"/>
</dbReference>
<keyword evidence="1" id="KW-1133">Transmembrane helix</keyword>
<evidence type="ECO:0000313" key="2">
    <source>
        <dbReference type="EMBL" id="OBZ72269.1"/>
    </source>
</evidence>
<keyword evidence="1" id="KW-0472">Membrane</keyword>
<keyword evidence="3" id="KW-1185">Reference proteome</keyword>
<feature type="transmembrane region" description="Helical" evidence="1">
    <location>
        <begin position="40"/>
        <end position="61"/>
    </location>
</feature>
<organism evidence="2 3">
    <name type="scientific">Grifola frondosa</name>
    <name type="common">Maitake</name>
    <name type="synonym">Polyporus frondosus</name>
    <dbReference type="NCBI Taxonomy" id="5627"/>
    <lineage>
        <taxon>Eukaryota</taxon>
        <taxon>Fungi</taxon>
        <taxon>Dikarya</taxon>
        <taxon>Basidiomycota</taxon>
        <taxon>Agaricomycotina</taxon>
        <taxon>Agaricomycetes</taxon>
        <taxon>Polyporales</taxon>
        <taxon>Grifolaceae</taxon>
        <taxon>Grifola</taxon>
    </lineage>
</organism>
<proteinExistence type="predicted"/>
<dbReference type="AlphaFoldDB" id="A0A1C7M7D5"/>
<feature type="transmembrane region" description="Helical" evidence="1">
    <location>
        <begin position="110"/>
        <end position="130"/>
    </location>
</feature>
<feature type="transmembrane region" description="Helical" evidence="1">
    <location>
        <begin position="142"/>
        <end position="161"/>
    </location>
</feature>
<evidence type="ECO:0000256" key="1">
    <source>
        <dbReference type="SAM" id="Phobius"/>
    </source>
</evidence>
<keyword evidence="1" id="KW-0812">Transmembrane</keyword>
<sequence>MVGLRLFVIYKYSTTSQSSVQHLSAPQAAEIATKTRVGRFVGNVLLGATLSFCYSFIALLLAPQQSNFAKMTILAILKATLIGSATLGAGGGILAVLISPHLSKDLQEMPLFVVAASSAWFGFPIGVAILHDTMPASIHPMAAFAVTIKVVLGIAIFVVVIDLGGTGLNKLWRWLKSENQRN</sequence>
<dbReference type="Proteomes" id="UP000092993">
    <property type="component" value="Unassembled WGS sequence"/>
</dbReference>
<accession>A0A1C7M7D5</accession>
<reference evidence="2 3" key="1">
    <citation type="submission" date="2016-03" db="EMBL/GenBank/DDBJ databases">
        <title>Whole genome sequencing of Grifola frondosa 9006-11.</title>
        <authorList>
            <person name="Min B."/>
            <person name="Park H."/>
            <person name="Kim J.-G."/>
            <person name="Cho H."/>
            <person name="Oh Y.-L."/>
            <person name="Kong W.-S."/>
            <person name="Choi I.-G."/>
        </authorList>
    </citation>
    <scope>NUCLEOTIDE SEQUENCE [LARGE SCALE GENOMIC DNA]</scope>
    <source>
        <strain evidence="2 3">9006-11</strain>
    </source>
</reference>
<evidence type="ECO:0000313" key="3">
    <source>
        <dbReference type="Proteomes" id="UP000092993"/>
    </source>
</evidence>
<gene>
    <name evidence="2" type="ORF">A0H81_07690</name>
</gene>